<dbReference type="Proteomes" id="UP000472276">
    <property type="component" value="Unassembled WGS sequence"/>
</dbReference>
<proteinExistence type="predicted"/>
<dbReference type="OMA" id="VIPNVFC"/>
<evidence type="ECO:0000313" key="2">
    <source>
        <dbReference type="Proteomes" id="UP000472276"/>
    </source>
</evidence>
<accession>A0A668RMY1</accession>
<name>A0A668RMY1_OREAU</name>
<protein>
    <submittedName>
        <fullName evidence="1">Uncharacterized protein</fullName>
    </submittedName>
</protein>
<evidence type="ECO:0000313" key="1">
    <source>
        <dbReference type="Ensembl" id="ENSOABP00000003880.2"/>
    </source>
</evidence>
<sequence length="104" mass="11282">MTHVHQGGRGHKYHLEHPVADEGDGEGLVVAYIPAPWLLGVADEVRLLVIPNVFCSDAQDQHSEYEQDGQPDLANHGGVDVHLLQDPTEEVPVMCANVLGLIAE</sequence>
<reference evidence="1" key="1">
    <citation type="submission" date="2025-08" db="UniProtKB">
        <authorList>
            <consortium name="Ensembl"/>
        </authorList>
    </citation>
    <scope>IDENTIFICATION</scope>
</reference>
<organism evidence="1 2">
    <name type="scientific">Oreochromis aureus</name>
    <name type="common">Israeli tilapia</name>
    <name type="synonym">Chromis aureus</name>
    <dbReference type="NCBI Taxonomy" id="47969"/>
    <lineage>
        <taxon>Eukaryota</taxon>
        <taxon>Metazoa</taxon>
        <taxon>Chordata</taxon>
        <taxon>Craniata</taxon>
        <taxon>Vertebrata</taxon>
        <taxon>Euteleostomi</taxon>
        <taxon>Actinopterygii</taxon>
        <taxon>Neopterygii</taxon>
        <taxon>Teleostei</taxon>
        <taxon>Neoteleostei</taxon>
        <taxon>Acanthomorphata</taxon>
        <taxon>Ovalentaria</taxon>
        <taxon>Cichlomorphae</taxon>
        <taxon>Cichliformes</taxon>
        <taxon>Cichlidae</taxon>
        <taxon>African cichlids</taxon>
        <taxon>Pseudocrenilabrinae</taxon>
        <taxon>Oreochromini</taxon>
        <taxon>Oreochromis</taxon>
    </lineage>
</organism>
<keyword evidence="2" id="KW-1185">Reference proteome</keyword>
<dbReference type="Ensembl" id="ENSOABT00000004031.2">
    <property type="protein sequence ID" value="ENSOABP00000003880.2"/>
    <property type="gene ID" value="ENSOABG00000002298.2"/>
</dbReference>
<dbReference type="AlphaFoldDB" id="A0A668RMY1"/>
<reference evidence="1" key="2">
    <citation type="submission" date="2025-09" db="UniProtKB">
        <authorList>
            <consortium name="Ensembl"/>
        </authorList>
    </citation>
    <scope>IDENTIFICATION</scope>
</reference>